<comment type="caution">
    <text evidence="4">The sequence shown here is derived from an EMBL/GenBank/DDBJ whole genome shotgun (WGS) entry which is preliminary data.</text>
</comment>
<dbReference type="Pfam" id="PF10647">
    <property type="entry name" value="Gmad1"/>
    <property type="match status" value="1"/>
</dbReference>
<dbReference type="InterPro" id="IPR018910">
    <property type="entry name" value="LpqB_C"/>
</dbReference>
<feature type="domain" description="GerMN" evidence="2">
    <location>
        <begin position="205"/>
        <end position="294"/>
    </location>
</feature>
<reference evidence="3 6" key="2">
    <citation type="journal article" date="2019" name="Int. J. Syst. Evol. Microbiol.">
        <title>The Global Catalogue of Microorganisms (GCM) 10K type strain sequencing project: providing services to taxonomists for standard genome sequencing and annotation.</title>
        <authorList>
            <consortium name="The Broad Institute Genomics Platform"/>
            <consortium name="The Broad Institute Genome Sequencing Center for Infectious Disease"/>
            <person name="Wu L."/>
            <person name="Ma J."/>
        </authorList>
    </citation>
    <scope>NUCLEOTIDE SEQUENCE [LARGE SCALE GENOMIC DNA]</scope>
    <source>
        <strain evidence="3 6">JCM 10664</strain>
    </source>
</reference>
<dbReference type="InterPro" id="IPR059026">
    <property type="entry name" value="LpqB_N"/>
</dbReference>
<organism evidence="4 5">
    <name type="scientific">Saccharopolyspora thermophila</name>
    <dbReference type="NCBI Taxonomy" id="89367"/>
    <lineage>
        <taxon>Bacteria</taxon>
        <taxon>Bacillati</taxon>
        <taxon>Actinomycetota</taxon>
        <taxon>Actinomycetes</taxon>
        <taxon>Pseudonocardiales</taxon>
        <taxon>Pseudonocardiaceae</taxon>
        <taxon>Saccharopolyspora</taxon>
    </lineage>
</organism>
<evidence type="ECO:0000313" key="6">
    <source>
        <dbReference type="Proteomes" id="UP001500220"/>
    </source>
</evidence>
<dbReference type="PROSITE" id="PS51257">
    <property type="entry name" value="PROKAR_LIPOPROTEIN"/>
    <property type="match status" value="1"/>
</dbReference>
<dbReference type="Pfam" id="PF25976">
    <property type="entry name" value="LpqB_N"/>
    <property type="match status" value="1"/>
</dbReference>
<dbReference type="SMART" id="SM00909">
    <property type="entry name" value="Germane"/>
    <property type="match status" value="1"/>
</dbReference>
<dbReference type="InterPro" id="IPR019606">
    <property type="entry name" value="GerMN"/>
</dbReference>
<reference evidence="3" key="4">
    <citation type="submission" date="2023-12" db="EMBL/GenBank/DDBJ databases">
        <authorList>
            <person name="Sun Q."/>
            <person name="Inoue M."/>
        </authorList>
    </citation>
    <scope>NUCLEOTIDE SEQUENCE</scope>
    <source>
        <strain evidence="3">JCM 10664</strain>
    </source>
</reference>
<evidence type="ECO:0000313" key="4">
    <source>
        <dbReference type="EMBL" id="GGI76948.1"/>
    </source>
</evidence>
<feature type="chain" id="PRO_5036896438" evidence="1">
    <location>
        <begin position="23"/>
        <end position="573"/>
    </location>
</feature>
<reference evidence="4" key="3">
    <citation type="submission" date="2020-09" db="EMBL/GenBank/DDBJ databases">
        <authorList>
            <person name="Sun Q."/>
            <person name="Zhou Y."/>
        </authorList>
    </citation>
    <scope>NUCLEOTIDE SEQUENCE</scope>
    <source>
        <strain evidence="4">CGMCC 4.7206</strain>
    </source>
</reference>
<evidence type="ECO:0000259" key="2">
    <source>
        <dbReference type="SMART" id="SM00909"/>
    </source>
</evidence>
<evidence type="ECO:0000313" key="3">
    <source>
        <dbReference type="EMBL" id="GAA0526958.1"/>
    </source>
</evidence>
<reference evidence="4 5" key="1">
    <citation type="journal article" date="2014" name="Int. J. Syst. Evol. Microbiol.">
        <title>Complete genome sequence of Corynebacterium casei LMG S-19264T (=DSM 44701T), isolated from a smear-ripened cheese.</title>
        <authorList>
            <consortium name="US DOE Joint Genome Institute (JGI-PGF)"/>
            <person name="Walter F."/>
            <person name="Albersmeier A."/>
            <person name="Kalinowski J."/>
            <person name="Ruckert C."/>
        </authorList>
    </citation>
    <scope>NUCLEOTIDE SEQUENCE [LARGE SCALE GENOMIC DNA]</scope>
    <source>
        <strain evidence="4 5">CGMCC 4.7206</strain>
    </source>
</reference>
<proteinExistence type="predicted"/>
<feature type="signal peptide" evidence="1">
    <location>
        <begin position="1"/>
        <end position="22"/>
    </location>
</feature>
<dbReference type="EMBL" id="BAAAHC010000011">
    <property type="protein sequence ID" value="GAA0526958.1"/>
    <property type="molecule type" value="Genomic_DNA"/>
</dbReference>
<name>A0A917N899_9PSEU</name>
<dbReference type="AlphaFoldDB" id="A0A917N899"/>
<dbReference type="Proteomes" id="UP000597989">
    <property type="component" value="Unassembled WGS sequence"/>
</dbReference>
<dbReference type="SUPFAM" id="SSF82171">
    <property type="entry name" value="DPP6 N-terminal domain-like"/>
    <property type="match status" value="1"/>
</dbReference>
<sequence>MIRPARLVASLVVALLVVSACASIPESSVPKAVKNVGEINPSTPISPPPVGTDPLALVRSFVDSAAAPENNHESARLHLAPAVGRDWSPAPSMLIVDNVDTIPAPQQVALPDGVQVVTLQADKVGRLLPDASFVPESGEYQAQVRVERQADGAWRIATPPPELVVSRGSFDRVYRAVPIYFLDHDATGVVPDLRYVVAQPASTLPRRVIDLLTAGPSEGSGSAMRTAIPAGVHPKTNTSEAAGDGALEVNLTELGDVSRETRRLIAAQVVFSLQSVSTARVRLKEEGMPLLPEAQDLRPTDLASYETDNAPRADLPGLAVVDERLVSLDRNALPVPGPAGSGEYDVVRAGQSPDGSQIAAVTRRPGGVVLRVGRYGGQLAELPVVGVDMTKPTWRGRDEVWTAVDGREVYRALVSGNSWSAQRVDARELTAGSPVTDLRLSRDGTRIAAVVGGQVVVAAVSDQDGRVAVRHPTILPSPHDVRITGVEWLRNDTLVAITDSNATPVYELSVDGYRWKQYTAANLGQPLRAVTVAPGGRVVVADHSGLWESRDTDDVWALLQVPIGGNSLPFFPG</sequence>
<keyword evidence="4" id="KW-0449">Lipoprotein</keyword>
<dbReference type="RefSeq" id="WP_229679885.1">
    <property type="nucleotide sequence ID" value="NZ_BAAAHC010000011.1"/>
</dbReference>
<keyword evidence="1" id="KW-0732">Signal</keyword>
<dbReference type="Pfam" id="PF10646">
    <property type="entry name" value="Germane"/>
    <property type="match status" value="1"/>
</dbReference>
<dbReference type="Proteomes" id="UP001500220">
    <property type="component" value="Unassembled WGS sequence"/>
</dbReference>
<evidence type="ECO:0000313" key="5">
    <source>
        <dbReference type="Proteomes" id="UP000597989"/>
    </source>
</evidence>
<gene>
    <name evidence="3" type="ORF">GCM10009545_31660</name>
    <name evidence="4" type="ORF">GCM10011581_12530</name>
</gene>
<accession>A0A917N899</accession>
<evidence type="ECO:0000256" key="1">
    <source>
        <dbReference type="SAM" id="SignalP"/>
    </source>
</evidence>
<keyword evidence="6" id="KW-1185">Reference proteome</keyword>
<protein>
    <submittedName>
        <fullName evidence="4">Lipoprotein</fullName>
    </submittedName>
    <submittedName>
        <fullName evidence="3">LpqB family beta-propeller domain-containing protein</fullName>
    </submittedName>
</protein>
<dbReference type="EMBL" id="BMMT01000003">
    <property type="protein sequence ID" value="GGI76948.1"/>
    <property type="molecule type" value="Genomic_DNA"/>
</dbReference>